<dbReference type="InterPro" id="IPR002937">
    <property type="entry name" value="Amino_oxidase"/>
</dbReference>
<comment type="catalytic activity">
    <reaction evidence="10 11">
        <text>protoporphyrinogen IX + 3 O2 = protoporphyrin IX + 3 H2O2</text>
        <dbReference type="Rhea" id="RHEA:25576"/>
        <dbReference type="ChEBI" id="CHEBI:15379"/>
        <dbReference type="ChEBI" id="CHEBI:16240"/>
        <dbReference type="ChEBI" id="CHEBI:57306"/>
        <dbReference type="ChEBI" id="CHEBI:57307"/>
        <dbReference type="EC" id="1.3.3.4"/>
    </reaction>
</comment>
<sequence>MAAAITVLGGGITGLSTAWYLAQRLPSTVAVRLIEGTSHLGGWMRTDKRQANGMQFIAERGPRTLRSGSSREASAVLELVDDLNLQSQVVTASKFSAAARNRYIYYNGELNCMPSGLGSLVTGLPPAVKCLPRGIWQDLTKAKNTPTDASDESIHEFISRRFGKDVDDNLASAVMHGIYAADTKTLSARALLYPFWLADRTGKHGVIRGLRRVAKLSRARNARFAVREAEEQLAVSRRRSANPEFWDAMDEASMYSFRDGIQTLSDGLAVRLRSYSNVELVTGQPATEARIGPTDCAEIVLADGRVVRSQHVVNTLPLHCIRKLFEKSSSNALLDETPYASVAVANVVYGKKDITPVDGFGYLVPRASAASSKALGTVFDSCTLPAQDGGAELSRLTVMLGGARFNELFGSPASASKKALEDAAVETLRSHLGLRSTPIDVDVSIGEQCIPSYTVGYIDRLKAMHRWVHGQLGGRMSVVGAAYGGPAVPQCIIHARDLVHHHLRLDALDKPQNVTGLEEIISGFD</sequence>
<dbReference type="OrthoDB" id="438553at2759"/>
<evidence type="ECO:0000256" key="7">
    <source>
        <dbReference type="ARBA" id="ARBA00023002"/>
    </source>
</evidence>
<comment type="function">
    <text evidence="1 11">Catalyzes the 6-electron oxidation of protoporphyrinogen-IX to form protoporphyrin-IX.</text>
</comment>
<proteinExistence type="inferred from homology"/>
<keyword evidence="6 11" id="KW-0274">FAD</keyword>
<keyword evidence="14" id="KW-1185">Reference proteome</keyword>
<dbReference type="InterPro" id="IPR050464">
    <property type="entry name" value="Zeta_carotene_desat/Oxidored"/>
</dbReference>
<evidence type="ECO:0000256" key="8">
    <source>
        <dbReference type="ARBA" id="ARBA00023133"/>
    </source>
</evidence>
<evidence type="ECO:0000256" key="2">
    <source>
        <dbReference type="ARBA" id="ARBA00005073"/>
    </source>
</evidence>
<evidence type="ECO:0000256" key="5">
    <source>
        <dbReference type="ARBA" id="ARBA00022630"/>
    </source>
</evidence>
<evidence type="ECO:0000256" key="11">
    <source>
        <dbReference type="RuleBase" id="RU367069"/>
    </source>
</evidence>
<gene>
    <name evidence="13" type="ORF">COEREDRAFT_86950</name>
</gene>
<dbReference type="NCBIfam" id="TIGR00562">
    <property type="entry name" value="proto_IX_ox"/>
    <property type="match status" value="1"/>
</dbReference>
<evidence type="ECO:0000256" key="10">
    <source>
        <dbReference type="ARBA" id="ARBA00047554"/>
    </source>
</evidence>
<dbReference type="EC" id="1.3.3.4" evidence="4 11"/>
<accession>A0A2G5BC26</accession>
<comment type="subcellular location">
    <subcellularLocation>
        <location evidence="11">Mitochondrion inner membrane</location>
    </subcellularLocation>
</comment>
<dbReference type="GO" id="GO:0005743">
    <property type="term" value="C:mitochondrial inner membrane"/>
    <property type="evidence" value="ECO:0007669"/>
    <property type="project" value="UniProtKB-SubCell"/>
</dbReference>
<evidence type="ECO:0000313" key="14">
    <source>
        <dbReference type="Proteomes" id="UP000242474"/>
    </source>
</evidence>
<comment type="similarity">
    <text evidence="3 11">Belongs to the protoporphyrinogen/coproporphyrinogen oxidase family. Protoporphyrinogen oxidase subfamily.</text>
</comment>
<dbReference type="UniPathway" id="UPA00251">
    <property type="reaction ID" value="UER00324"/>
</dbReference>
<comment type="pathway">
    <text evidence="2 11">Porphyrin-containing compound metabolism; protoporphyrin-IX biosynthesis; protoporphyrin-IX from protoporphyrinogen-IX: step 1/1.</text>
</comment>
<dbReference type="GO" id="GO:0004729">
    <property type="term" value="F:oxygen-dependent protoporphyrinogen oxidase activity"/>
    <property type="evidence" value="ECO:0007669"/>
    <property type="project" value="UniProtKB-UniRule"/>
</dbReference>
<comment type="cofactor">
    <cofactor evidence="11">
        <name>FAD</name>
        <dbReference type="ChEBI" id="CHEBI:57692"/>
    </cofactor>
    <text evidence="11">Binds 1 FAD per subunit.</text>
</comment>
<dbReference type="PANTHER" id="PTHR42923:SF3">
    <property type="entry name" value="PROTOPORPHYRINOGEN OXIDASE"/>
    <property type="match status" value="1"/>
</dbReference>
<keyword evidence="5 11" id="KW-0285">Flavoprotein</keyword>
<dbReference type="GO" id="GO:0006782">
    <property type="term" value="P:protoporphyrinogen IX biosynthetic process"/>
    <property type="evidence" value="ECO:0007669"/>
    <property type="project" value="UniProtKB-UniRule"/>
</dbReference>
<dbReference type="InterPro" id="IPR004572">
    <property type="entry name" value="Protoporphyrinogen_oxidase"/>
</dbReference>
<dbReference type="EMBL" id="KZ303499">
    <property type="protein sequence ID" value="PIA16563.1"/>
    <property type="molecule type" value="Genomic_DNA"/>
</dbReference>
<feature type="domain" description="Amine oxidase" evidence="12">
    <location>
        <begin position="12"/>
        <end position="444"/>
    </location>
</feature>
<reference evidence="13 14" key="1">
    <citation type="journal article" date="2015" name="Genome Biol. Evol.">
        <title>Phylogenomic analyses indicate that early fungi evolved digesting cell walls of algal ancestors of land plants.</title>
        <authorList>
            <person name="Chang Y."/>
            <person name="Wang S."/>
            <person name="Sekimoto S."/>
            <person name="Aerts A.L."/>
            <person name="Choi C."/>
            <person name="Clum A."/>
            <person name="LaButti K.M."/>
            <person name="Lindquist E.A."/>
            <person name="Yee Ngan C."/>
            <person name="Ohm R.A."/>
            <person name="Salamov A.A."/>
            <person name="Grigoriev I.V."/>
            <person name="Spatafora J.W."/>
            <person name="Berbee M.L."/>
        </authorList>
    </citation>
    <scope>NUCLEOTIDE SEQUENCE [LARGE SCALE GENOMIC DNA]</scope>
    <source>
        <strain evidence="13 14">NRRL 1564</strain>
    </source>
</reference>
<dbReference type="SUPFAM" id="SSF54373">
    <property type="entry name" value="FAD-linked reductases, C-terminal domain"/>
    <property type="match status" value="1"/>
</dbReference>
<keyword evidence="8 11" id="KW-0350">Heme biosynthesis</keyword>
<keyword evidence="7 11" id="KW-0560">Oxidoreductase</keyword>
<name>A0A2G5BC26_COERN</name>
<evidence type="ECO:0000313" key="13">
    <source>
        <dbReference type="EMBL" id="PIA16563.1"/>
    </source>
</evidence>
<dbReference type="STRING" id="763665.A0A2G5BC26"/>
<keyword evidence="9 11" id="KW-0627">Porphyrin biosynthesis</keyword>
<evidence type="ECO:0000256" key="1">
    <source>
        <dbReference type="ARBA" id="ARBA00002600"/>
    </source>
</evidence>
<dbReference type="Proteomes" id="UP000242474">
    <property type="component" value="Unassembled WGS sequence"/>
</dbReference>
<dbReference type="InterPro" id="IPR036188">
    <property type="entry name" value="FAD/NAD-bd_sf"/>
</dbReference>
<dbReference type="PANTHER" id="PTHR42923">
    <property type="entry name" value="PROTOPORPHYRINOGEN OXIDASE"/>
    <property type="match status" value="1"/>
</dbReference>
<evidence type="ECO:0000256" key="6">
    <source>
        <dbReference type="ARBA" id="ARBA00022827"/>
    </source>
</evidence>
<dbReference type="SUPFAM" id="SSF51905">
    <property type="entry name" value="FAD/NAD(P)-binding domain"/>
    <property type="match status" value="1"/>
</dbReference>
<evidence type="ECO:0000256" key="4">
    <source>
        <dbReference type="ARBA" id="ARBA00012867"/>
    </source>
</evidence>
<organism evidence="13 14">
    <name type="scientific">Coemansia reversa (strain ATCC 12441 / NRRL 1564)</name>
    <dbReference type="NCBI Taxonomy" id="763665"/>
    <lineage>
        <taxon>Eukaryota</taxon>
        <taxon>Fungi</taxon>
        <taxon>Fungi incertae sedis</taxon>
        <taxon>Zoopagomycota</taxon>
        <taxon>Kickxellomycotina</taxon>
        <taxon>Kickxellomycetes</taxon>
        <taxon>Kickxellales</taxon>
        <taxon>Kickxellaceae</taxon>
        <taxon>Coemansia</taxon>
    </lineage>
</organism>
<dbReference type="Gene3D" id="3.50.50.60">
    <property type="entry name" value="FAD/NAD(P)-binding domain"/>
    <property type="match status" value="1"/>
</dbReference>
<protein>
    <recommendedName>
        <fullName evidence="4 11">Protoporphyrinogen oxidase</fullName>
        <ecNumber evidence="4 11">1.3.3.4</ecNumber>
    </recommendedName>
</protein>
<evidence type="ECO:0000259" key="12">
    <source>
        <dbReference type="Pfam" id="PF01593"/>
    </source>
</evidence>
<dbReference type="Pfam" id="PF01593">
    <property type="entry name" value="Amino_oxidase"/>
    <property type="match status" value="1"/>
</dbReference>
<evidence type="ECO:0000256" key="9">
    <source>
        <dbReference type="ARBA" id="ARBA00023244"/>
    </source>
</evidence>
<evidence type="ECO:0000256" key="3">
    <source>
        <dbReference type="ARBA" id="ARBA00010551"/>
    </source>
</evidence>
<dbReference type="AlphaFoldDB" id="A0A2G5BC26"/>